<name>A0ABQ6GY90_9GAMM</name>
<dbReference type="InterPro" id="IPR006056">
    <property type="entry name" value="RidA"/>
</dbReference>
<dbReference type="Gene3D" id="3.30.1330.40">
    <property type="entry name" value="RutC-like"/>
    <property type="match status" value="1"/>
</dbReference>
<reference evidence="3 4" key="1">
    <citation type="submission" date="2023-03" db="EMBL/GenBank/DDBJ databases">
        <title>Draft genome sequence of Thalassotalea eurytherma JCM 18482T.</title>
        <authorList>
            <person name="Sawabe T."/>
        </authorList>
    </citation>
    <scope>NUCLEOTIDE SEQUENCE [LARGE SCALE GENOMIC DNA]</scope>
    <source>
        <strain evidence="3 4">JCM 18482</strain>
    </source>
</reference>
<dbReference type="InterPro" id="IPR035959">
    <property type="entry name" value="RutC-like_sf"/>
</dbReference>
<comment type="caution">
    <text evidence="3">The sequence shown here is derived from an EMBL/GenBank/DDBJ whole genome shotgun (WGS) entry which is preliminary data.</text>
</comment>
<gene>
    <name evidence="3" type="ORF">theurythT_00760</name>
</gene>
<proteinExistence type="inferred from homology"/>
<evidence type="ECO:0000313" key="4">
    <source>
        <dbReference type="Proteomes" id="UP001157133"/>
    </source>
</evidence>
<protein>
    <recommendedName>
        <fullName evidence="5">RidA family protein</fullName>
    </recommendedName>
</protein>
<dbReference type="PANTHER" id="PTHR11803">
    <property type="entry name" value="2-IMINOBUTANOATE/2-IMINOPROPANOATE DEAMINASE RIDA"/>
    <property type="match status" value="1"/>
</dbReference>
<dbReference type="PANTHER" id="PTHR11803:SF58">
    <property type="entry name" value="PROTEIN HMF1-RELATED"/>
    <property type="match status" value="1"/>
</dbReference>
<keyword evidence="2" id="KW-0732">Signal</keyword>
<feature type="chain" id="PRO_5046378597" description="RidA family protein" evidence="2">
    <location>
        <begin position="22"/>
        <end position="150"/>
    </location>
</feature>
<comment type="similarity">
    <text evidence="1">Belongs to the RutC family.</text>
</comment>
<dbReference type="SUPFAM" id="SSF55298">
    <property type="entry name" value="YjgF-like"/>
    <property type="match status" value="1"/>
</dbReference>
<dbReference type="Proteomes" id="UP001157133">
    <property type="component" value="Unassembled WGS sequence"/>
</dbReference>
<evidence type="ECO:0000256" key="2">
    <source>
        <dbReference type="SAM" id="SignalP"/>
    </source>
</evidence>
<organism evidence="3 4">
    <name type="scientific">Thalassotalea eurytherma</name>
    <dbReference type="NCBI Taxonomy" id="1144278"/>
    <lineage>
        <taxon>Bacteria</taxon>
        <taxon>Pseudomonadati</taxon>
        <taxon>Pseudomonadota</taxon>
        <taxon>Gammaproteobacteria</taxon>
        <taxon>Alteromonadales</taxon>
        <taxon>Colwelliaceae</taxon>
        <taxon>Thalassotalea</taxon>
    </lineage>
</organism>
<keyword evidence="4" id="KW-1185">Reference proteome</keyword>
<dbReference type="EMBL" id="BSSU01000001">
    <property type="protein sequence ID" value="GLX80624.1"/>
    <property type="molecule type" value="Genomic_DNA"/>
</dbReference>
<evidence type="ECO:0000313" key="3">
    <source>
        <dbReference type="EMBL" id="GLX80624.1"/>
    </source>
</evidence>
<feature type="signal peptide" evidence="2">
    <location>
        <begin position="1"/>
        <end position="21"/>
    </location>
</feature>
<evidence type="ECO:0000256" key="1">
    <source>
        <dbReference type="ARBA" id="ARBA00010552"/>
    </source>
</evidence>
<dbReference type="InterPro" id="IPR006175">
    <property type="entry name" value="YjgF/YER057c/UK114"/>
</dbReference>
<dbReference type="Pfam" id="PF01042">
    <property type="entry name" value="Ribonuc_L-PSP"/>
    <property type="match status" value="1"/>
</dbReference>
<accession>A0ABQ6GY90</accession>
<dbReference type="CDD" id="cd00448">
    <property type="entry name" value="YjgF_YER057c_UK114_family"/>
    <property type="match status" value="1"/>
</dbReference>
<dbReference type="NCBIfam" id="TIGR00004">
    <property type="entry name" value="Rid family detoxifying hydrolase"/>
    <property type="match status" value="1"/>
</dbReference>
<sequence length="150" mass="16342">MKYILIITMLISVLFHPIASADSSKHVEFLNTKPANEKLPFSEAVRVGDTVYLSGQIGIDPKTGKLAKGGFKAEARQTLTNIKATLTKYGYGTENVVKCLVMLTDINDFSAFNDIYTDFFKPPYPARSAFATSELALGSLVEVECIAVAP</sequence>
<dbReference type="RefSeq" id="WP_284205938.1">
    <property type="nucleotide sequence ID" value="NZ_BSSU01000001.1"/>
</dbReference>
<evidence type="ECO:0008006" key="5">
    <source>
        <dbReference type="Google" id="ProtNLM"/>
    </source>
</evidence>